<keyword evidence="7" id="KW-1185">Reference proteome</keyword>
<keyword evidence="3" id="KW-0812">Transmembrane</keyword>
<feature type="transmembrane region" description="Helical" evidence="3">
    <location>
        <begin position="10"/>
        <end position="28"/>
    </location>
</feature>
<dbReference type="Pfam" id="PF25989">
    <property type="entry name" value="YknX_C"/>
    <property type="match status" value="1"/>
</dbReference>
<dbReference type="GO" id="GO:0015562">
    <property type="term" value="F:efflux transmembrane transporter activity"/>
    <property type="evidence" value="ECO:0007669"/>
    <property type="project" value="TreeGrafter"/>
</dbReference>
<evidence type="ECO:0000313" key="6">
    <source>
        <dbReference type="EMBL" id="ASK79806.1"/>
    </source>
</evidence>
<feature type="coiled-coil region" evidence="2">
    <location>
        <begin position="108"/>
        <end position="163"/>
    </location>
</feature>
<dbReference type="SUPFAM" id="SSF111369">
    <property type="entry name" value="HlyD-like secretion proteins"/>
    <property type="match status" value="1"/>
</dbReference>
<dbReference type="Pfam" id="PF25917">
    <property type="entry name" value="BSH_RND"/>
    <property type="match status" value="1"/>
</dbReference>
<keyword evidence="3" id="KW-0472">Membrane</keyword>
<evidence type="ECO:0000259" key="4">
    <source>
        <dbReference type="Pfam" id="PF25917"/>
    </source>
</evidence>
<dbReference type="Gene3D" id="2.40.30.170">
    <property type="match status" value="1"/>
</dbReference>
<proteinExistence type="inferred from homology"/>
<sequence length="368" mass="40846">MFKTSFKKKYIILFVLLLSVFFIYQYFIKSSAPKAPKFPAQPVTVMSASQKVFPLSIDAQGIVISGQNLMLTSKTSGTIKKIYVKPGQYVKKGDLLVQIDDSKEIEALQNREQAFQTANKNYNRYEKLVKSGVVSLSDVEDKLDKYKDTISLLAEAKKDLQDTKIIAPFSGQIGLIANTKTTNNNNDTILTEGSYVEVNSEIVSLSNNQEQFIEYSIPQKYRQDLFIGQKVSFEDSNGHKINSKVSYISPNISPDTNAYKLRAPIPQQDNAKFVTGMYVDAEQLLNPNYKSFYIPALSLVTALTGNYVYVVENNKVVQKPITIESQIGDTILIKSGIKKGDLIVTSSIDSVSNGANVQVIPKNAKGGK</sequence>
<accession>A0A220VHT0</accession>
<dbReference type="NCBIfam" id="TIGR01730">
    <property type="entry name" value="RND_mfp"/>
    <property type="match status" value="1"/>
</dbReference>
<evidence type="ECO:0000256" key="3">
    <source>
        <dbReference type="SAM" id="Phobius"/>
    </source>
</evidence>
<dbReference type="OrthoDB" id="9806939at2"/>
<name>A0A220VHT0_9GAMM</name>
<dbReference type="PANTHER" id="PTHR30469">
    <property type="entry name" value="MULTIDRUG RESISTANCE PROTEIN MDTA"/>
    <property type="match status" value="1"/>
</dbReference>
<evidence type="ECO:0000256" key="1">
    <source>
        <dbReference type="ARBA" id="ARBA00009477"/>
    </source>
</evidence>
<dbReference type="Gene3D" id="1.10.287.470">
    <property type="entry name" value="Helix hairpin bin"/>
    <property type="match status" value="1"/>
</dbReference>
<dbReference type="Gene3D" id="2.40.50.100">
    <property type="match status" value="1"/>
</dbReference>
<dbReference type="Gene3D" id="2.40.420.20">
    <property type="match status" value="1"/>
</dbReference>
<gene>
    <name evidence="6" type="ORF">CF386_12260</name>
</gene>
<dbReference type="InterPro" id="IPR058625">
    <property type="entry name" value="MdtA-like_BSH"/>
</dbReference>
<dbReference type="InterPro" id="IPR058637">
    <property type="entry name" value="YknX-like_C"/>
</dbReference>
<feature type="domain" description="YknX-like C-terminal permuted SH3-like" evidence="5">
    <location>
        <begin position="294"/>
        <end position="359"/>
    </location>
</feature>
<protein>
    <submittedName>
        <fullName evidence="6">Uncharacterized protein</fullName>
    </submittedName>
</protein>
<organism evidence="6 7">
    <name type="scientific">Paraphotobacterium marinum</name>
    <dbReference type="NCBI Taxonomy" id="1755811"/>
    <lineage>
        <taxon>Bacteria</taxon>
        <taxon>Pseudomonadati</taxon>
        <taxon>Pseudomonadota</taxon>
        <taxon>Gammaproteobacteria</taxon>
        <taxon>Vibrionales</taxon>
        <taxon>Vibrionaceae</taxon>
        <taxon>Paraphotobacterium</taxon>
    </lineage>
</organism>
<dbReference type="PANTHER" id="PTHR30469:SF11">
    <property type="entry name" value="BLL4320 PROTEIN"/>
    <property type="match status" value="1"/>
</dbReference>
<dbReference type="GO" id="GO:1990281">
    <property type="term" value="C:efflux pump complex"/>
    <property type="evidence" value="ECO:0007669"/>
    <property type="project" value="TreeGrafter"/>
</dbReference>
<dbReference type="KEGG" id="pmai:CF386_12260"/>
<dbReference type="RefSeq" id="WP_089074714.1">
    <property type="nucleotide sequence ID" value="NZ_CBCSAM010000003.1"/>
</dbReference>
<evidence type="ECO:0000313" key="7">
    <source>
        <dbReference type="Proteomes" id="UP000242175"/>
    </source>
</evidence>
<dbReference type="Proteomes" id="UP000242175">
    <property type="component" value="Chromosome small"/>
</dbReference>
<comment type="similarity">
    <text evidence="1">Belongs to the membrane fusion protein (MFP) (TC 8.A.1) family.</text>
</comment>
<feature type="domain" description="Multidrug resistance protein MdtA-like barrel-sandwich hybrid" evidence="4">
    <location>
        <begin position="71"/>
        <end position="178"/>
    </location>
</feature>
<evidence type="ECO:0000259" key="5">
    <source>
        <dbReference type="Pfam" id="PF25989"/>
    </source>
</evidence>
<keyword evidence="2" id="KW-0175">Coiled coil</keyword>
<dbReference type="InterPro" id="IPR006143">
    <property type="entry name" value="RND_pump_MFP"/>
</dbReference>
<reference evidence="6 7" key="1">
    <citation type="journal article" date="2016" name="Int. J. Syst. Evol. Microbiol.">
        <title>Paraphotobacterium marinum gen. nov., sp. nov., a member of the family Vibrionaceae, isolated from surface seawater.</title>
        <authorList>
            <person name="Huang Z."/>
            <person name="Dong C."/>
            <person name="Shao Z."/>
        </authorList>
    </citation>
    <scope>NUCLEOTIDE SEQUENCE [LARGE SCALE GENOMIC DNA]</scope>
    <source>
        <strain evidence="6 7">NSCS20N07D</strain>
    </source>
</reference>
<dbReference type="AlphaFoldDB" id="A0A220VHT0"/>
<dbReference type="EMBL" id="CP022356">
    <property type="protein sequence ID" value="ASK79806.1"/>
    <property type="molecule type" value="Genomic_DNA"/>
</dbReference>
<keyword evidence="3" id="KW-1133">Transmembrane helix</keyword>
<evidence type="ECO:0000256" key="2">
    <source>
        <dbReference type="SAM" id="Coils"/>
    </source>
</evidence>